<evidence type="ECO:0000256" key="2">
    <source>
        <dbReference type="SAM" id="MobiDB-lite"/>
    </source>
</evidence>
<feature type="transmembrane region" description="Helical" evidence="3">
    <location>
        <begin position="614"/>
        <end position="635"/>
    </location>
</feature>
<keyword evidence="3" id="KW-0812">Transmembrane</keyword>
<organism evidence="4 5">
    <name type="scientific">Theileria equi strain WA</name>
    <dbReference type="NCBI Taxonomy" id="1537102"/>
    <lineage>
        <taxon>Eukaryota</taxon>
        <taxon>Sar</taxon>
        <taxon>Alveolata</taxon>
        <taxon>Apicomplexa</taxon>
        <taxon>Aconoidasida</taxon>
        <taxon>Piroplasmida</taxon>
        <taxon>Theileriidae</taxon>
        <taxon>Theileria</taxon>
    </lineage>
</organism>
<name>L1LCV0_THEEQ</name>
<reference evidence="4 5" key="1">
    <citation type="journal article" date="2012" name="BMC Genomics">
        <title>Comparative genomic analysis and phylogenetic position of Theileria equi.</title>
        <authorList>
            <person name="Kappmeyer L.S."/>
            <person name="Thiagarajan M."/>
            <person name="Herndon D.R."/>
            <person name="Ramsay J.D."/>
            <person name="Caler E."/>
            <person name="Djikeng A."/>
            <person name="Gillespie J.J."/>
            <person name="Lau A.O."/>
            <person name="Roalson E.H."/>
            <person name="Silva J.C."/>
            <person name="Silva M.G."/>
            <person name="Suarez C.E."/>
            <person name="Ueti M.W."/>
            <person name="Nene V.M."/>
            <person name="Mealey R.H."/>
            <person name="Knowles D.P."/>
            <person name="Brayton K.A."/>
        </authorList>
    </citation>
    <scope>NUCLEOTIDE SEQUENCE [LARGE SCALE GENOMIC DNA]</scope>
    <source>
        <strain evidence="4 5">WA</strain>
    </source>
</reference>
<dbReference type="Proteomes" id="UP000031512">
    <property type="component" value="Unassembled WGS sequence"/>
</dbReference>
<evidence type="ECO:0000313" key="5">
    <source>
        <dbReference type="Proteomes" id="UP000031512"/>
    </source>
</evidence>
<feature type="compositionally biased region" description="Basic and acidic residues" evidence="2">
    <location>
        <begin position="423"/>
        <end position="462"/>
    </location>
</feature>
<feature type="region of interest" description="Disordered" evidence="2">
    <location>
        <begin position="423"/>
        <end position="487"/>
    </location>
</feature>
<gene>
    <name evidence="4" type="ORF">BEWA_015590</name>
</gene>
<keyword evidence="3" id="KW-0472">Membrane</keyword>
<dbReference type="KEGG" id="beq:BEWA_015590"/>
<dbReference type="GeneID" id="15802662"/>
<feature type="coiled-coil region" evidence="1">
    <location>
        <begin position="129"/>
        <end position="156"/>
    </location>
</feature>
<evidence type="ECO:0000256" key="3">
    <source>
        <dbReference type="SAM" id="Phobius"/>
    </source>
</evidence>
<sequence length="653" mass="70794">MTKDQGVTIELSRSKEADKGEITYIDDTGNQNIKVTRKEEPSGSGFLKYIHQASGDGENFILKEVQDDKKNNVIEDSSIDQVTSVSSYYWRHENGNGQTPSKVLLVGVSTNDKGTIYYARNGSGTDWIEQSQLQDGEQLERELDNLNCQHNNAVTMDLYFITSRNLTDNLSSPGENKYCCYEHGGNIEYGSLGDNKIYVERQEVHCKQQTHRTSTTLTAYYKHSIEAGSTLAKIKYKDSKGDRKRIKLSDHPFPIKGPASVSAFYCTGNEPVLIYVEGGDVPINKWYKRNGNYGEWVEVSSHLKKNITPKDLSESTECANWNVLVDALREASCRNYSKCTDIKSLGSFQGTTDIPERLSGEAGLPGAATGRNIRVGITPIPTEAGEYTAITTSGLSIVTVHESGHVSGILGSSVSDTVVNENEVKASERSVKAHTEHPKAETKTPDFKSDPLEVQEDNKQDVAPKGPHAPAGGTGVQKGTDSYKKDIHSDKDGVVEVLLKTLVNLGITGPALTGLYTIDTALELAGKVVDPKLFAVLSLGEGTPRSKSDIPIGPTGEAGPSPPGADNTATDRGDGIQPPDKVAEGPQKQVQEPPKSVAEDKPTFQKIIDPATPIGLGVIVSSVFGGSGAAGFLGYKGYKFYQRFKGDPWVRQI</sequence>
<proteinExistence type="predicted"/>
<accession>L1LCV0</accession>
<evidence type="ECO:0000256" key="1">
    <source>
        <dbReference type="SAM" id="Coils"/>
    </source>
</evidence>
<dbReference type="RefSeq" id="XP_004832450.1">
    <property type="nucleotide sequence ID" value="XM_004832393.1"/>
</dbReference>
<keyword evidence="1" id="KW-0175">Coiled coil</keyword>
<keyword evidence="5" id="KW-1185">Reference proteome</keyword>
<dbReference type="VEuPathDB" id="PiroplasmaDB:BEWA_015590"/>
<keyword evidence="3" id="KW-1133">Transmembrane helix</keyword>
<dbReference type="EMBL" id="ACOU01000004">
    <property type="protein sequence ID" value="EKX72998.1"/>
    <property type="molecule type" value="Genomic_DNA"/>
</dbReference>
<dbReference type="STRING" id="1537102.L1LCV0"/>
<protein>
    <submittedName>
        <fullName evidence="4">Uncharacterized protein</fullName>
    </submittedName>
</protein>
<comment type="caution">
    <text evidence="4">The sequence shown here is derived from an EMBL/GenBank/DDBJ whole genome shotgun (WGS) entry which is preliminary data.</text>
</comment>
<feature type="region of interest" description="Disordered" evidence="2">
    <location>
        <begin position="542"/>
        <end position="601"/>
    </location>
</feature>
<evidence type="ECO:0000313" key="4">
    <source>
        <dbReference type="EMBL" id="EKX72998.1"/>
    </source>
</evidence>
<dbReference type="AlphaFoldDB" id="L1LCV0"/>